<accession>A0A0G1D4A2</accession>
<organism evidence="1 2">
    <name type="scientific">Candidatus Collierbacteria bacterium GW2011_GWC2_43_12</name>
    <dbReference type="NCBI Taxonomy" id="1618390"/>
    <lineage>
        <taxon>Bacteria</taxon>
        <taxon>Candidatus Collieribacteriota</taxon>
    </lineage>
</organism>
<dbReference type="EMBL" id="LCFK01000043">
    <property type="protein sequence ID" value="KKS92549.1"/>
    <property type="molecule type" value="Genomic_DNA"/>
</dbReference>
<comment type="caution">
    <text evidence="1">The sequence shown here is derived from an EMBL/GenBank/DDBJ whole genome shotgun (WGS) entry which is preliminary data.</text>
</comment>
<evidence type="ECO:0000313" key="2">
    <source>
        <dbReference type="Proteomes" id="UP000033980"/>
    </source>
</evidence>
<dbReference type="Proteomes" id="UP000033980">
    <property type="component" value="Unassembled WGS sequence"/>
</dbReference>
<sequence>MPEADLGETVFGNNFGIWFRNIGKGCARYDSGRRRRLLYGDVFGGGGDKKAEISDVIAAIVEGWFGVGVGGGVIEGELDLVMDNFGTI</sequence>
<name>A0A0G1D4A2_9BACT</name>
<protein>
    <submittedName>
        <fullName evidence="1">Uncharacterized protein</fullName>
    </submittedName>
</protein>
<proteinExistence type="predicted"/>
<evidence type="ECO:0000313" key="1">
    <source>
        <dbReference type="EMBL" id="KKS92549.1"/>
    </source>
</evidence>
<reference evidence="1 2" key="1">
    <citation type="journal article" date="2015" name="Nature">
        <title>rRNA introns, odd ribosomes, and small enigmatic genomes across a large radiation of phyla.</title>
        <authorList>
            <person name="Brown C.T."/>
            <person name="Hug L.A."/>
            <person name="Thomas B.C."/>
            <person name="Sharon I."/>
            <person name="Castelle C.J."/>
            <person name="Singh A."/>
            <person name="Wilkins M.J."/>
            <person name="Williams K.H."/>
            <person name="Banfield J.F."/>
        </authorList>
    </citation>
    <scope>NUCLEOTIDE SEQUENCE [LARGE SCALE GENOMIC DNA]</scope>
</reference>
<dbReference type="AlphaFoldDB" id="A0A0G1D4A2"/>
<gene>
    <name evidence="1" type="ORF">UV68_C0043G0009</name>
</gene>